<dbReference type="AlphaFoldDB" id="A0A6A6QNE7"/>
<gene>
    <name evidence="2" type="ORF">BU16DRAFT_540438</name>
</gene>
<proteinExistence type="predicted"/>
<evidence type="ECO:0000313" key="2">
    <source>
        <dbReference type="EMBL" id="KAF2493895.1"/>
    </source>
</evidence>
<name>A0A6A6QNE7_9PEZI</name>
<dbReference type="Proteomes" id="UP000799750">
    <property type="component" value="Unassembled WGS sequence"/>
</dbReference>
<accession>A0A6A6QNE7</accession>
<dbReference type="OrthoDB" id="3796307at2759"/>
<feature type="compositionally biased region" description="Low complexity" evidence="1">
    <location>
        <begin position="18"/>
        <end position="28"/>
    </location>
</feature>
<evidence type="ECO:0000256" key="1">
    <source>
        <dbReference type="SAM" id="MobiDB-lite"/>
    </source>
</evidence>
<feature type="compositionally biased region" description="Basic and acidic residues" evidence="1">
    <location>
        <begin position="114"/>
        <end position="132"/>
    </location>
</feature>
<reference evidence="2" key="1">
    <citation type="journal article" date="2020" name="Stud. Mycol.">
        <title>101 Dothideomycetes genomes: a test case for predicting lifestyles and emergence of pathogens.</title>
        <authorList>
            <person name="Haridas S."/>
            <person name="Albert R."/>
            <person name="Binder M."/>
            <person name="Bloem J."/>
            <person name="Labutti K."/>
            <person name="Salamov A."/>
            <person name="Andreopoulos B."/>
            <person name="Baker S."/>
            <person name="Barry K."/>
            <person name="Bills G."/>
            <person name="Bluhm B."/>
            <person name="Cannon C."/>
            <person name="Castanera R."/>
            <person name="Culley D."/>
            <person name="Daum C."/>
            <person name="Ezra D."/>
            <person name="Gonzalez J."/>
            <person name="Henrissat B."/>
            <person name="Kuo A."/>
            <person name="Liang C."/>
            <person name="Lipzen A."/>
            <person name="Lutzoni F."/>
            <person name="Magnuson J."/>
            <person name="Mondo S."/>
            <person name="Nolan M."/>
            <person name="Ohm R."/>
            <person name="Pangilinan J."/>
            <person name="Park H.-J."/>
            <person name="Ramirez L."/>
            <person name="Alfaro M."/>
            <person name="Sun H."/>
            <person name="Tritt A."/>
            <person name="Yoshinaga Y."/>
            <person name="Zwiers L.-H."/>
            <person name="Turgeon B."/>
            <person name="Goodwin S."/>
            <person name="Spatafora J."/>
            <person name="Crous P."/>
            <person name="Grigoriev I."/>
        </authorList>
    </citation>
    <scope>NUCLEOTIDE SEQUENCE</scope>
    <source>
        <strain evidence="2">CBS 269.34</strain>
    </source>
</reference>
<feature type="compositionally biased region" description="Acidic residues" evidence="1">
    <location>
        <begin position="143"/>
        <end position="158"/>
    </location>
</feature>
<sequence length="206" mass="23058">MAKKIAFQIDATDDKNGKTNGKTNGKANGKSKGKSKASKASVRVLRNDETGATSSKSHHCPVCRGPISNTCYDDFHMAYCDVMMPPDENHETERRCGERFLVQSKGGCMKPGHSYRDGGNRHYRDQLKETKGCHKKKKKGGSAEEEAVSEEAEAEPEEERNPYTNWKKKAPVVKTQPPQEKSLKERKPRRKVMDSIMAIGDVFRKG</sequence>
<protein>
    <submittedName>
        <fullName evidence="2">Uncharacterized protein</fullName>
    </submittedName>
</protein>
<organism evidence="2 3">
    <name type="scientific">Lophium mytilinum</name>
    <dbReference type="NCBI Taxonomy" id="390894"/>
    <lineage>
        <taxon>Eukaryota</taxon>
        <taxon>Fungi</taxon>
        <taxon>Dikarya</taxon>
        <taxon>Ascomycota</taxon>
        <taxon>Pezizomycotina</taxon>
        <taxon>Dothideomycetes</taxon>
        <taxon>Pleosporomycetidae</taxon>
        <taxon>Mytilinidiales</taxon>
        <taxon>Mytilinidiaceae</taxon>
        <taxon>Lophium</taxon>
    </lineage>
</organism>
<keyword evidence="3" id="KW-1185">Reference proteome</keyword>
<feature type="region of interest" description="Disordered" evidence="1">
    <location>
        <begin position="107"/>
        <end position="192"/>
    </location>
</feature>
<feature type="region of interest" description="Disordered" evidence="1">
    <location>
        <begin position="1"/>
        <end position="59"/>
    </location>
</feature>
<dbReference type="EMBL" id="MU004191">
    <property type="protein sequence ID" value="KAF2493895.1"/>
    <property type="molecule type" value="Genomic_DNA"/>
</dbReference>
<evidence type="ECO:0000313" key="3">
    <source>
        <dbReference type="Proteomes" id="UP000799750"/>
    </source>
</evidence>